<gene>
    <name evidence="31" type="ORF">PPYR_11712</name>
</gene>
<dbReference type="Pfam" id="PF12774">
    <property type="entry name" value="AAA_6"/>
    <property type="match status" value="1"/>
</dbReference>
<dbReference type="GO" id="GO:0008569">
    <property type="term" value="F:minus-end-directed microtubule motor activity"/>
    <property type="evidence" value="ECO:0007669"/>
    <property type="project" value="InterPro"/>
</dbReference>
<evidence type="ECO:0000256" key="15">
    <source>
        <dbReference type="ARBA" id="ARBA00023273"/>
    </source>
</evidence>
<keyword evidence="12" id="KW-0969">Cilium</keyword>
<dbReference type="FunFam" id="1.20.920.20:FF:000006">
    <property type="entry name" value="Dynein, axonemal, heavy chain 6"/>
    <property type="match status" value="1"/>
</dbReference>
<dbReference type="FunFam" id="3.40.50.300:FF:000223">
    <property type="entry name" value="Dynein heavy chain 3, axonemal"/>
    <property type="match status" value="1"/>
</dbReference>
<evidence type="ECO:0000259" key="26">
    <source>
        <dbReference type="Pfam" id="PF12781"/>
    </source>
</evidence>
<sequence length="3467" mass="395052">MYSSLFGSIKKKADGYHVVNVMVGKSITNYRLGDTFQKISDRLLTVPSNTAELMDLLAYCKETETVTLRQLEKELGVVLKYIIFLSDHTLFTPVEIKHNNTAFLWNIRMPKVIEEHRQIVDVKVVEFQQLLNVRIQKFKDDLDIYAKMVDQLQYNGNIDDLPKYHKKATQLDNRLILAMERIDGFNTEEGAYGFELSQYPLRKQIHDKLSPFKKLYDLSMDFINQHHNWMTSKIGSFDPEMIETEVGTCYRNIYKLEKVFSDRPAAQELATKVRIKVEEFKEQLPIVQTLGNPGMKERHWERVSEVVGFPIVVDEDLSLQKIIGYGLEEFIPKFEAISEAATKENNLEKHLNKMISEWVEIEFSILIYRDTGTYILSSVDDIQVLLDDHIVKTQTMKNSPYIKPFEKEIIAWEAKLVLLQAILDEWLKVQATWMYLEPIFSSPDIQQQMPEEGRRFSAVDKIWRDIMKICFGEPRVMMVVEIDKMLERLSKCNNLLDLILRGLNEYLEKKRLYFPRFFFLSNDELLEILSETKDPTRVQPHLKKCFEGIAKLEFTEELEVTKMKSSEGEEVPLVDVIRTADAHGQVEKWLLELETDMKKSVHKMVEGAITDYPKRPRDSWVLLWPGQTVQSVAMTYWTTDVHQAITVSLDAMEECLEQSNYEISKVVNLVRGKLNPQNRITLGALVVLDVHARDVLSELIELKVKFITDFQWLSQIRYYWEENQMATRMINSTLMYGYEYLGNVGRLVVTPLTDRCFRTLFGALHLHLGGAPEGPAGTGKTETTKDLAKAVAKQCVVFNCSDGLDYLALGKFFKGLASCGAWSCFDEFNRIDLEVLSVVAQQILTIQRGINSGSDKMVFEGTELNLDPTCAVFITMNPGYAGRSELPDNLKALFRSVAMMVPDYALISEIELYSYGFLNAKPLAVKIVATYRLCSEQLSSQCHYDYGMRAVKSVLRAAGALKLRYPDEEEDILVLRSIKDVNLAKFLNQDVPLFQGITSDLFPGVELPPPDYDVFDVAVRDTCEQYNLQCTPFFLEKTQQLYEMIVVRHGLMLVGLPFGGKTRCYRVLADALGLIEERGGMDEHRAIYTVMNPKSITMGQLYGQFDPVSHEWSDGVLAVNYRVYAMSTTLERKWLLFDGPVDAIWIENMNTVLDDNKKLCLMSGEIIQLANTTNLIFEPMDLEVASPATVSRCGMIYLEPSTLGWEPLLTSWINTLPPLLSEHHTAMVNNMFLRFGRALLWFVRKGGVKELATTSDSNLMVSAMNLFDCFMDDFLDEAFMGQTSDLDVRAQLEGAVFFSCIWSLGATLDSSSKPKFNILFRALLEKEFPASVAKQLDIPFTIAKPEKPYIFSIPSGGTVFDYRYIKEGKGKWRLWSDDLMTAPPIPRDIPVNQIIVTTIETIRNMALMTLLVQHRKPMMIVGPTGTGKSVYVIEFLLKKNKKTFIPLFINFSAQTSANQTQNIIMSKLDKRRKGVFGPPVGKNYVIFVDDVSMPLKETYGAQPPIELLRQWFDHQMWYDLKDIVQMKLIDIQFMCAMGPPSGGNTVTPRFARHFNHVCIDEFDDAVMVNIFSKIMLWHLDTRGFSKEFDPCIDEIVTATLMVYKSSRKNLLPTPAKSHYLFNLRDFSRVIQGVLLSVPEAIEDLLSMKRLWVHEVLRVYYDRLVDDADRAWIFEMLHEVCTTYLNEDMDLMFERLALPNRSYIGEGELRQLVYCDFANPKADTRNYAEVLDLNQLREIVEGYLAEFNNMSKKPMNLVLFRFAIEHLSKICRVVKQPRSHCLLVGVGGSGRQSLTRLSTHIAEYELFQVEITKTYGAVEWREDVKIILRKSSASDQHGVLMFSDAQIKEESFLEDLSNLLNSGEVPNLFSTEEKMELCEKMRQIDRQRDKSVQTDGSAAALFNLFVQIVREQLHVVLVMSPIGDGFRNRIRKFPAIVNCCTIDWFQPWPEDALLAVATRFLGDIELTTDERSACIEMCQAFHVSTQDLSAEFYLRLKRHNYVTPTSYLELINTFKGFLTKKREEILKMKRRYEVGLEKLDYAGAQVAIMQESLEALQPQLVVAAAAVGETMKKVVAESAEASEVEKVVMVDEAVANEQAKAAQAIKDECDANLAEAMPILEAALAALNTLTPADITIVKTMKNPPKGVKLVMEAVCIVKGIKPDKVPAPSGIGTVEDYWGPSKKLLGDMKFLENLILFDKDNIPPEYMKKLASTILTDENFDPDKVKSASTAAEGLCKWVIAISKYDKVAKVVAPKKLALAKAEGEFQTAMSALEIKRSMLRAARERVAKLEALLDTEKTKFQQLNDEAELCAKKLQRAEELIGGLGGEKTRWSNTAKELGVTYMLLTGDILISSGVVAYLGPFTLQFRVLQIEAWAKHLSQLGITCSKDFQLTAVLGEPVVIRQWNIFGLPTDSFSIDNGIIVANSRRWPLLIDPQGQANKWIRNMEKQNNLIVIRLNQSDYVRMLENAIQFGQPVLLENVGQELDPILESVLGKQTFKQGGALCLKLGDTIIEYNHLFKFYITTKLRNPHYLPEVAVKVTLVNFMITSVGLEDQLLGITVAKERPDLETEKNQLIIQGAQNKRMLKEIEDKILAVLSESQGNILEDETGVQILSSSKVLSNDIAAKQAVAEVTEKNIDMARLAYTPIAVHSAILFFTIADLANIDPMYQYSLVWFMNLFRTCIDNTERVEDVEQRLKDLESAFTYSLYVNICRSLFEKDKLLFSLILSINLLKSINAVDIGEWMFLLTGGVGLDNPNKNPSNWLVTKSWDELCRLDNYPTFSGIKDHFSKHITDWREMFDHPEPHMFPLPNPWDTKLSQFQALLVLRCIRPDKIVPAIQKFVEAQLGRRYIEPPPFDLTSSYYDSHCCIPLIFILTPGADPMALLLKFADDQGFGTSRLFSLSLGQGQGPIAIRLIDDGIRNGTWVVLQNCHLAKSFMPTLERICESFAPDSTNPDFRLWLTSYPADHFPVVILQNGVKMTNEPPKGLRANITRSYLSDPVSNPDWFDGCQQGPAFKKLLFSLCFFHALIQERRSFGPLGWNIPYEFNETDLRISVMQLQIFLNQYEDIQYDAITYLTGECNYGGRVTDDWDRRCLMTILRRFYCPALVETPNYPLDSTGRYYAPDLTDYDEFMNYTKSLPLITHPEVFGMNENADIVKDQKETDLLFSTVLLTQDALASGGSAKSPDEVVFDVATDILKKLPPNFDRDAAMEKYPTEYMQSMNTVLVQEFVRFNKLLTCIRNSLVNVKKAIKGQIIMSDDLEEVVTSMLTGKIPKMWAKNSYPSLKPLGSYVHDFLARLEFLQKWYDDGAPVTFWLSGFFFTQAFLTGAQQNFARKYKIPIDLLAFDYQILKQTTFKTPPENGVYIYGLYLEGARFDLNTMVLSESYPKVLYDTMPFMWFIPLKRSDLVPRFCYTSPVYKTSERRGVLSTTGHSTNFVIPITLPTQKPPEHWIMRGVALLCQLSQ</sequence>
<feature type="domain" description="Dynein heavy chain coiled coil stalk" evidence="24">
    <location>
        <begin position="2030"/>
        <end position="2372"/>
    </location>
</feature>
<dbReference type="InterPro" id="IPR004273">
    <property type="entry name" value="Dynein_heavy_D6_P-loop"/>
</dbReference>
<comment type="subunit">
    <text evidence="16">The dynein complex consists of at least two heavy chains and a number of intermediate and light chains.</text>
</comment>
<dbReference type="PANTHER" id="PTHR22878:SF66">
    <property type="entry name" value="DYNEIN AXONEMAL HEAVY CHAIN 7"/>
    <property type="match status" value="1"/>
</dbReference>
<evidence type="ECO:0000256" key="6">
    <source>
        <dbReference type="ARBA" id="ARBA00022737"/>
    </source>
</evidence>
<dbReference type="FunFam" id="3.40.50.300:FF:000044">
    <property type="entry name" value="Dynein heavy chain 5, axonemal"/>
    <property type="match status" value="1"/>
</dbReference>
<comment type="caution">
    <text evidence="31">The sequence shown here is derived from an EMBL/GenBank/DDBJ whole genome shotgun (WGS) entry which is preliminary data.</text>
</comment>
<evidence type="ECO:0000259" key="25">
    <source>
        <dbReference type="Pfam" id="PF12780"/>
    </source>
</evidence>
<dbReference type="PANTHER" id="PTHR22878">
    <property type="entry name" value="DYNEIN HEAVY CHAIN 6, AXONEMAL-LIKE-RELATED"/>
    <property type="match status" value="1"/>
</dbReference>
<dbReference type="Gene3D" id="6.10.140.1060">
    <property type="match status" value="1"/>
</dbReference>
<keyword evidence="10" id="KW-0243">Dynein</keyword>
<feature type="domain" description="Dynein heavy chain AAA 5 extension" evidence="27">
    <location>
        <begin position="1229"/>
        <end position="1377"/>
    </location>
</feature>
<keyword evidence="15" id="KW-0966">Cell projection</keyword>
<keyword evidence="7" id="KW-0547">Nucleotide-binding</keyword>
<evidence type="ECO:0000256" key="9">
    <source>
        <dbReference type="ARBA" id="ARBA00022846"/>
    </source>
</evidence>
<dbReference type="FunFam" id="1.10.8.1220:FF:000001">
    <property type="entry name" value="Dynein axonemal heavy chain 5"/>
    <property type="match status" value="1"/>
</dbReference>
<dbReference type="InParanoid" id="A0A5N4AC13"/>
<evidence type="ECO:0000256" key="13">
    <source>
        <dbReference type="ARBA" id="ARBA00023175"/>
    </source>
</evidence>
<evidence type="ECO:0000256" key="2">
    <source>
        <dbReference type="ARBA" id="ARBA00004430"/>
    </source>
</evidence>
<dbReference type="FunFam" id="3.20.180.20:FF:000003">
    <property type="entry name" value="Dynein heavy chain 12, axonemal"/>
    <property type="match status" value="1"/>
</dbReference>
<dbReference type="InterPro" id="IPR041658">
    <property type="entry name" value="AAA_lid_11"/>
</dbReference>
<feature type="domain" description="Dynein heavy chain AAA module D4" evidence="25">
    <location>
        <begin position="1754"/>
        <end position="2014"/>
    </location>
</feature>
<dbReference type="InterPro" id="IPR043157">
    <property type="entry name" value="Dynein_AAA1S"/>
</dbReference>
<dbReference type="Gene3D" id="1.10.287.2620">
    <property type="match status" value="1"/>
</dbReference>
<dbReference type="InterPro" id="IPR035699">
    <property type="entry name" value="AAA_6"/>
</dbReference>
<dbReference type="FunFam" id="3.40.50.300:FF:001328">
    <property type="entry name" value="Dynein heavy chain 6, axonemal"/>
    <property type="match status" value="1"/>
</dbReference>
<evidence type="ECO:0000256" key="8">
    <source>
        <dbReference type="ARBA" id="ARBA00022840"/>
    </source>
</evidence>
<protein>
    <recommendedName>
        <fullName evidence="17">Dynein axonemal heavy chain 7</fullName>
    </recommendedName>
    <alternativeName>
        <fullName evidence="19">Axonemal beta dynein heavy chain 7</fullName>
    </alternativeName>
    <alternativeName>
        <fullName evidence="18">Ciliary dynein heavy chain 7</fullName>
    </alternativeName>
</protein>
<dbReference type="FunCoup" id="A0A5N4AC13">
    <property type="interactions" value="54"/>
</dbReference>
<dbReference type="Gene3D" id="1.20.920.20">
    <property type="match status" value="1"/>
</dbReference>
<dbReference type="InterPro" id="IPR042228">
    <property type="entry name" value="Dynein_linker_3"/>
</dbReference>
<dbReference type="GO" id="GO:0051959">
    <property type="term" value="F:dynein light intermediate chain binding"/>
    <property type="evidence" value="ECO:0007669"/>
    <property type="project" value="InterPro"/>
</dbReference>
<feature type="domain" description="Dynein heavy chain 3 AAA+ lid" evidence="28">
    <location>
        <begin position="1596"/>
        <end position="1686"/>
    </location>
</feature>
<keyword evidence="9" id="KW-0282">Flagellum</keyword>
<dbReference type="Pfam" id="PF12777">
    <property type="entry name" value="MT"/>
    <property type="match status" value="1"/>
</dbReference>
<dbReference type="Pfam" id="PF18198">
    <property type="entry name" value="AAA_lid_11"/>
    <property type="match status" value="1"/>
</dbReference>
<dbReference type="Pfam" id="PF03028">
    <property type="entry name" value="Dynein_heavy"/>
    <property type="match status" value="1"/>
</dbReference>
<dbReference type="GO" id="GO:0005858">
    <property type="term" value="C:axonemal dynein complex"/>
    <property type="evidence" value="ECO:0007669"/>
    <property type="project" value="UniProtKB-ARBA"/>
</dbReference>
<dbReference type="InterPro" id="IPR041466">
    <property type="entry name" value="Dynein_AAA5_ext"/>
</dbReference>
<dbReference type="FunFam" id="1.20.58.1120:FF:000001">
    <property type="entry name" value="dynein heavy chain 2, axonemal"/>
    <property type="match status" value="1"/>
</dbReference>
<dbReference type="Pfam" id="PF12781">
    <property type="entry name" value="AAA_9"/>
    <property type="match status" value="1"/>
</dbReference>
<dbReference type="Gene3D" id="1.10.8.720">
    <property type="entry name" value="Region D6 of dynein motor"/>
    <property type="match status" value="1"/>
</dbReference>
<dbReference type="FunFam" id="3.40.50.300:FF:000362">
    <property type="entry name" value="Dynein, axonemal, heavy chain 6"/>
    <property type="match status" value="1"/>
</dbReference>
<keyword evidence="8" id="KW-0067">ATP-binding</keyword>
<evidence type="ECO:0000259" key="29">
    <source>
        <dbReference type="Pfam" id="PF18198"/>
    </source>
</evidence>
<dbReference type="Pfam" id="PF18199">
    <property type="entry name" value="Dynein_C"/>
    <property type="match status" value="1"/>
</dbReference>
<evidence type="ECO:0000256" key="1">
    <source>
        <dbReference type="ARBA" id="ARBA00004230"/>
    </source>
</evidence>
<dbReference type="EMBL" id="VVIM01000008">
    <property type="protein sequence ID" value="KAB0794873.1"/>
    <property type="molecule type" value="Genomic_DNA"/>
</dbReference>
<evidence type="ECO:0000256" key="19">
    <source>
        <dbReference type="ARBA" id="ARBA00082102"/>
    </source>
</evidence>
<evidence type="ECO:0000259" key="21">
    <source>
        <dbReference type="Pfam" id="PF03028"/>
    </source>
</evidence>
<feature type="domain" description="Dynein heavy chain linker" evidence="22">
    <location>
        <begin position="203"/>
        <end position="606"/>
    </location>
</feature>
<evidence type="ECO:0000259" key="30">
    <source>
        <dbReference type="Pfam" id="PF18199"/>
    </source>
</evidence>
<keyword evidence="14" id="KW-0206">Cytoskeleton</keyword>
<evidence type="ECO:0000256" key="10">
    <source>
        <dbReference type="ARBA" id="ARBA00023017"/>
    </source>
</evidence>
<evidence type="ECO:0000256" key="3">
    <source>
        <dbReference type="ARBA" id="ARBA00008887"/>
    </source>
</evidence>
<dbReference type="Pfam" id="PF08393">
    <property type="entry name" value="DHC_N2"/>
    <property type="match status" value="1"/>
</dbReference>
<dbReference type="Gene3D" id="1.10.472.130">
    <property type="match status" value="1"/>
</dbReference>
<dbReference type="Gene3D" id="1.10.8.710">
    <property type="match status" value="1"/>
</dbReference>
<keyword evidence="11 20" id="KW-0175">Coiled coil</keyword>
<dbReference type="Gene3D" id="1.20.920.30">
    <property type="match status" value="1"/>
</dbReference>
<feature type="domain" description="Dynein heavy chain AAA lid" evidence="29">
    <location>
        <begin position="3017"/>
        <end position="3156"/>
    </location>
</feature>
<dbReference type="InterPro" id="IPR041589">
    <property type="entry name" value="DNAH3_AAA_lid_1"/>
</dbReference>
<feature type="domain" description="Dynein heavy chain region D6 P-loop" evidence="21">
    <location>
        <begin position="2868"/>
        <end position="2982"/>
    </location>
</feature>
<dbReference type="FunFam" id="1.20.140.100:FF:000004">
    <property type="entry name" value="Dynein axonemal heavy chain 6"/>
    <property type="match status" value="1"/>
</dbReference>
<evidence type="ECO:0000256" key="14">
    <source>
        <dbReference type="ARBA" id="ARBA00023212"/>
    </source>
</evidence>
<evidence type="ECO:0000256" key="20">
    <source>
        <dbReference type="SAM" id="Coils"/>
    </source>
</evidence>
<comment type="subcellular location">
    <subcellularLocation>
        <location evidence="1">Cell projection</location>
        <location evidence="1">Cilium</location>
        <location evidence="1">Flagellum</location>
    </subcellularLocation>
    <subcellularLocation>
        <location evidence="2">Cytoplasm</location>
        <location evidence="2">Cytoskeleton</location>
        <location evidence="2">Cilium axoneme</location>
    </subcellularLocation>
</comment>
<evidence type="ECO:0000313" key="31">
    <source>
        <dbReference type="EMBL" id="KAB0794873.1"/>
    </source>
</evidence>
<dbReference type="SUPFAM" id="SSF52540">
    <property type="entry name" value="P-loop containing nucleoside triphosphate hydrolases"/>
    <property type="match status" value="4"/>
</dbReference>
<dbReference type="GO" id="GO:0005524">
    <property type="term" value="F:ATP binding"/>
    <property type="evidence" value="ECO:0007669"/>
    <property type="project" value="UniProtKB-KW"/>
</dbReference>
<evidence type="ECO:0000259" key="22">
    <source>
        <dbReference type="Pfam" id="PF08393"/>
    </source>
</evidence>
<dbReference type="Gene3D" id="1.20.1270.280">
    <property type="match status" value="1"/>
</dbReference>
<dbReference type="Gene3D" id="1.20.58.1120">
    <property type="match status" value="1"/>
</dbReference>
<dbReference type="GO" id="GO:0005874">
    <property type="term" value="C:microtubule"/>
    <property type="evidence" value="ECO:0007669"/>
    <property type="project" value="UniProtKB-KW"/>
</dbReference>
<dbReference type="InterPro" id="IPR035706">
    <property type="entry name" value="AAA_9"/>
</dbReference>
<evidence type="ECO:0000256" key="12">
    <source>
        <dbReference type="ARBA" id="ARBA00023069"/>
    </source>
</evidence>
<dbReference type="Pfam" id="PF17852">
    <property type="entry name" value="Dynein_AAA_lid"/>
    <property type="match status" value="1"/>
</dbReference>
<dbReference type="Pfam" id="PF17857">
    <property type="entry name" value="AAA_lid_1"/>
    <property type="match status" value="1"/>
</dbReference>
<organism evidence="31 32">
    <name type="scientific">Photinus pyralis</name>
    <name type="common">Common eastern firefly</name>
    <name type="synonym">Lampyris pyralis</name>
    <dbReference type="NCBI Taxonomy" id="7054"/>
    <lineage>
        <taxon>Eukaryota</taxon>
        <taxon>Metazoa</taxon>
        <taxon>Ecdysozoa</taxon>
        <taxon>Arthropoda</taxon>
        <taxon>Hexapoda</taxon>
        <taxon>Insecta</taxon>
        <taxon>Pterygota</taxon>
        <taxon>Neoptera</taxon>
        <taxon>Endopterygota</taxon>
        <taxon>Coleoptera</taxon>
        <taxon>Polyphaga</taxon>
        <taxon>Elateriformia</taxon>
        <taxon>Elateroidea</taxon>
        <taxon>Lampyridae</taxon>
        <taxon>Lampyrinae</taxon>
        <taxon>Photinus</taxon>
    </lineage>
</organism>
<dbReference type="InterPro" id="IPR042222">
    <property type="entry name" value="Dynein_2_N"/>
</dbReference>
<dbReference type="FunFam" id="1.20.920.30:FF:000002">
    <property type="entry name" value="Dynein axonemal heavy chain 3"/>
    <property type="match status" value="1"/>
</dbReference>
<accession>A0A5N4AC13</accession>
<keyword evidence="6" id="KW-0677">Repeat</keyword>
<reference evidence="31 32" key="1">
    <citation type="journal article" date="2018" name="Elife">
        <title>Firefly genomes illuminate parallel origins of bioluminescence in beetles.</title>
        <authorList>
            <person name="Fallon T.R."/>
            <person name="Lower S.E."/>
            <person name="Chang C.H."/>
            <person name="Bessho-Uehara M."/>
            <person name="Martin G.J."/>
            <person name="Bewick A.J."/>
            <person name="Behringer M."/>
            <person name="Debat H.J."/>
            <person name="Wong I."/>
            <person name="Day J.C."/>
            <person name="Suvorov A."/>
            <person name="Silva C.J."/>
            <person name="Stanger-Hall K.F."/>
            <person name="Hall D.W."/>
            <person name="Schmitz R.J."/>
            <person name="Nelson D.R."/>
            <person name="Lewis S.M."/>
            <person name="Shigenobu S."/>
            <person name="Bybee S.M."/>
            <person name="Larracuente A.M."/>
            <person name="Oba Y."/>
            <person name="Weng J.K."/>
        </authorList>
    </citation>
    <scope>NUCLEOTIDE SEQUENCE [LARGE SCALE GENOMIC DNA]</scope>
    <source>
        <strain evidence="31">1611_PpyrPB1</strain>
        <tissue evidence="31">Whole body</tissue>
    </source>
</reference>
<keyword evidence="4" id="KW-0963">Cytoplasm</keyword>
<dbReference type="InterPro" id="IPR042219">
    <property type="entry name" value="AAA_lid_11_sf"/>
</dbReference>
<dbReference type="InterPro" id="IPR024317">
    <property type="entry name" value="Dynein_heavy_chain_D4_dom"/>
</dbReference>
<name>A0A5N4AC13_PHOPY</name>
<dbReference type="Pfam" id="PF12780">
    <property type="entry name" value="AAA_8"/>
    <property type="match status" value="1"/>
</dbReference>
<dbReference type="FunFam" id="1.10.8.720:FF:000001">
    <property type="entry name" value="dynein heavy chain 7, axonemal"/>
    <property type="match status" value="1"/>
</dbReference>
<evidence type="ECO:0000259" key="28">
    <source>
        <dbReference type="Pfam" id="PF17857"/>
    </source>
</evidence>
<dbReference type="InterPro" id="IPR024743">
    <property type="entry name" value="Dynein_HC_stalk"/>
</dbReference>
<dbReference type="Gene3D" id="1.10.8.1220">
    <property type="match status" value="1"/>
</dbReference>
<evidence type="ECO:0000256" key="11">
    <source>
        <dbReference type="ARBA" id="ARBA00023054"/>
    </source>
</evidence>
<dbReference type="GO" id="GO:0003341">
    <property type="term" value="P:cilium movement"/>
    <property type="evidence" value="ECO:0007669"/>
    <property type="project" value="UniProtKB-ARBA"/>
</dbReference>
<proteinExistence type="inferred from homology"/>
<dbReference type="InterPro" id="IPR027417">
    <property type="entry name" value="P-loop_NTPase"/>
</dbReference>
<comment type="similarity">
    <text evidence="3">Belongs to the dynein heavy chain family.</text>
</comment>
<dbReference type="FunFam" id="3.40.50.300:FF:002141">
    <property type="entry name" value="Dynein heavy chain"/>
    <property type="match status" value="1"/>
</dbReference>
<dbReference type="FunFam" id="1.10.8.710:FF:000004">
    <property type="entry name" value="Dynein axonemal heavy chain 6"/>
    <property type="match status" value="1"/>
</dbReference>
<keyword evidence="5" id="KW-0493">Microtubule</keyword>
<dbReference type="Gene3D" id="3.10.490.20">
    <property type="match status" value="1"/>
</dbReference>
<evidence type="ECO:0000256" key="16">
    <source>
        <dbReference type="ARBA" id="ARBA00062885"/>
    </source>
</evidence>
<feature type="coiled-coil region" evidence="20">
    <location>
        <begin position="2273"/>
        <end position="2321"/>
    </location>
</feature>
<evidence type="ECO:0000259" key="23">
    <source>
        <dbReference type="Pfam" id="PF12774"/>
    </source>
</evidence>
<evidence type="ECO:0000259" key="24">
    <source>
        <dbReference type="Pfam" id="PF12777"/>
    </source>
</evidence>
<dbReference type="InterPro" id="IPR026983">
    <property type="entry name" value="DHC"/>
</dbReference>
<dbReference type="InterPro" id="IPR043160">
    <property type="entry name" value="Dynein_C_barrel"/>
</dbReference>
<evidence type="ECO:0000313" key="32">
    <source>
        <dbReference type="Proteomes" id="UP000327044"/>
    </source>
</evidence>
<evidence type="ECO:0000256" key="7">
    <source>
        <dbReference type="ARBA" id="ARBA00022741"/>
    </source>
</evidence>
<dbReference type="Proteomes" id="UP000327044">
    <property type="component" value="Unassembled WGS sequence"/>
</dbReference>
<feature type="domain" description="Dynein heavy chain C-terminal" evidence="30">
    <location>
        <begin position="3162"/>
        <end position="3463"/>
    </location>
</feature>
<evidence type="ECO:0000256" key="17">
    <source>
        <dbReference type="ARBA" id="ARBA00071816"/>
    </source>
</evidence>
<keyword evidence="32" id="KW-1185">Reference proteome</keyword>
<keyword evidence="13" id="KW-0505">Motor protein</keyword>
<evidence type="ECO:0000259" key="27">
    <source>
        <dbReference type="Pfam" id="PF17852"/>
    </source>
</evidence>
<dbReference type="Gene3D" id="3.20.180.20">
    <property type="entry name" value="Dynein heavy chain, N-terminal domain 2"/>
    <property type="match status" value="1"/>
</dbReference>
<dbReference type="FunFam" id="1.10.287.2620:FF:000002">
    <property type="entry name" value="Dynein heavy chain 2, axonemal"/>
    <property type="match status" value="1"/>
</dbReference>
<evidence type="ECO:0000256" key="18">
    <source>
        <dbReference type="ARBA" id="ARBA00078543"/>
    </source>
</evidence>
<dbReference type="GO" id="GO:0031514">
    <property type="term" value="C:motile cilium"/>
    <property type="evidence" value="ECO:0007669"/>
    <property type="project" value="UniProtKB-SubCell"/>
</dbReference>
<dbReference type="InterPro" id="IPR013602">
    <property type="entry name" value="Dynein_heavy_linker"/>
</dbReference>
<feature type="domain" description="Dynein heavy chain hydrolytic ATP-binding dynein motor region" evidence="23">
    <location>
        <begin position="736"/>
        <end position="1062"/>
    </location>
</feature>
<feature type="domain" description="Dynein heavy chain ATP-binding dynein motor region" evidence="26">
    <location>
        <begin position="2403"/>
        <end position="2624"/>
    </location>
</feature>
<dbReference type="FunFam" id="1.10.472.130:FF:000005">
    <property type="entry name" value="Dynein axonemal heavy chain 7"/>
    <property type="match status" value="1"/>
</dbReference>
<dbReference type="Pfam" id="PF12775">
    <property type="entry name" value="AAA_7"/>
    <property type="match status" value="1"/>
</dbReference>
<dbReference type="Gene3D" id="3.40.50.300">
    <property type="entry name" value="P-loop containing nucleotide triphosphate hydrolases"/>
    <property type="match status" value="5"/>
</dbReference>
<dbReference type="FunFam" id="1.20.1270.280:FF:000001">
    <property type="entry name" value="dynein heavy chain 7, axonemal"/>
    <property type="match status" value="1"/>
</dbReference>
<evidence type="ECO:0000256" key="4">
    <source>
        <dbReference type="ARBA" id="ARBA00022490"/>
    </source>
</evidence>
<dbReference type="GO" id="GO:0045505">
    <property type="term" value="F:dynein intermediate chain binding"/>
    <property type="evidence" value="ECO:0007669"/>
    <property type="project" value="InterPro"/>
</dbReference>
<dbReference type="InterPro" id="IPR041228">
    <property type="entry name" value="Dynein_C"/>
</dbReference>
<evidence type="ECO:0000256" key="5">
    <source>
        <dbReference type="ARBA" id="ARBA00022701"/>
    </source>
</evidence>
<dbReference type="FunFam" id="3.10.490.20:FF:000001">
    <property type="entry name" value="dynein heavy chain 7, axonemal"/>
    <property type="match status" value="1"/>
</dbReference>
<dbReference type="Gene3D" id="1.20.140.100">
    <property type="entry name" value="Dynein heavy chain, N-terminal domain 2"/>
    <property type="match status" value="1"/>
</dbReference>